<dbReference type="InterPro" id="IPR019133">
    <property type="entry name" value="MIC60"/>
</dbReference>
<dbReference type="EMBL" id="JI166625">
    <property type="protein sequence ID" value="ADY41925.1"/>
    <property type="molecule type" value="mRNA"/>
</dbReference>
<evidence type="ECO:0000256" key="5">
    <source>
        <dbReference type="ARBA" id="ARBA00023128"/>
    </source>
</evidence>
<evidence type="ECO:0000313" key="9">
    <source>
        <dbReference type="EMBL" id="ADY41925.1"/>
    </source>
</evidence>
<sequence>MLTYASRYIVKPRLLTVAKPFGFVRHCSSNAGKSGSRTKNLFIGTSVVLAGAGGVLAYGCYHPEFRHKTEEKMPWTKWCFEHFEQLLRKPKSKLMKPTSIAPMKRDDFDPNFIATKNKELEAALVAAIEIVEKKVRIAKESKLKTIAATREHAALLKKAVDDAQGGNWSAVSKALENAESFAKGDQKDEYDARNSLDNLEKIVLEGKECPFTSDNKLIVLATETANKLNKQLDELNLLAEAARTRSRIATQYKVLVEESRRQFAEQLKKISPHIDIQEGKMTASEMKAVIDHARAEVDSLHRRLIEEQLDAERKIAKAVEAQRLALSKLAKQELETEQARTRHSETDGNSEIIAARAAWESELKERLARAAAAHEEHMQQVLLVQKQISNAEMAAKVDEAVHTERRRHARQIGRSQSKLEGMEIALASRNAMDSLNRRTKHSWLACQNVVNSVINGRSDEEDMQMRRLPLAAQLIVIKEANSDDEFIEALISSLPNESIYEGVYTEADLKERFVKVEKVVRSVAHINEHNAGPFAYGLSYVRSKLRIDPRKKMSSKDRIDPKRMDTNEILDRAKYFLQRNDLKSTVRLMQLLGGEAARVAHDWIKDTRMHLETKMIAEALVAHSTINGIRTTY</sequence>
<keyword evidence="3 7" id="KW-0999">Mitochondrion inner membrane</keyword>
<accession>F1KVM1</accession>
<evidence type="ECO:0000256" key="2">
    <source>
        <dbReference type="ARBA" id="ARBA00022692"/>
    </source>
</evidence>
<keyword evidence="5 7" id="KW-0496">Mitochondrion</keyword>
<keyword evidence="4 7" id="KW-1133">Transmembrane helix</keyword>
<evidence type="ECO:0000256" key="1">
    <source>
        <dbReference type="ARBA" id="ARBA00010877"/>
    </source>
</evidence>
<dbReference type="GO" id="GO:0042407">
    <property type="term" value="P:cristae formation"/>
    <property type="evidence" value="ECO:0007669"/>
    <property type="project" value="TreeGrafter"/>
</dbReference>
<dbReference type="Pfam" id="PF09731">
    <property type="entry name" value="Mitofilin"/>
    <property type="match status" value="1"/>
</dbReference>
<feature type="coiled-coil region" evidence="8">
    <location>
        <begin position="218"/>
        <end position="245"/>
    </location>
</feature>
<evidence type="ECO:0000256" key="7">
    <source>
        <dbReference type="RuleBase" id="RU363000"/>
    </source>
</evidence>
<protein>
    <recommendedName>
        <fullName evidence="7">MICOS complex subunit MIC60</fullName>
    </recommendedName>
    <alternativeName>
        <fullName evidence="7">Mitofilin</fullName>
    </alternativeName>
</protein>
<dbReference type="PANTHER" id="PTHR15415:SF7">
    <property type="entry name" value="MICOS COMPLEX SUBUNIT MIC60"/>
    <property type="match status" value="1"/>
</dbReference>
<comment type="similarity">
    <text evidence="1 7">Belongs to the MICOS complex subunit Mic60 family.</text>
</comment>
<evidence type="ECO:0000256" key="6">
    <source>
        <dbReference type="ARBA" id="ARBA00023136"/>
    </source>
</evidence>
<dbReference type="AlphaFoldDB" id="F1KVM1"/>
<evidence type="ECO:0000256" key="3">
    <source>
        <dbReference type="ARBA" id="ARBA00022792"/>
    </source>
</evidence>
<reference evidence="9" key="1">
    <citation type="journal article" date="2011" name="Genome Res.">
        <title>Deep small RNA sequencing from the nematode Ascaris reveals conservation, functional diversification, and novel developmental profiles.</title>
        <authorList>
            <person name="Wang J."/>
            <person name="Czech B."/>
            <person name="Crunk A."/>
            <person name="Wallace A."/>
            <person name="Mitreva M."/>
            <person name="Hannon G.J."/>
            <person name="Davis R.E."/>
        </authorList>
    </citation>
    <scope>NUCLEOTIDE SEQUENCE</scope>
</reference>
<keyword evidence="6 7" id="KW-0472">Membrane</keyword>
<dbReference type="PANTHER" id="PTHR15415">
    <property type="entry name" value="MITOFILIN"/>
    <property type="match status" value="1"/>
</dbReference>
<feature type="transmembrane region" description="Helical" evidence="7">
    <location>
        <begin position="41"/>
        <end position="59"/>
    </location>
</feature>
<keyword evidence="2 7" id="KW-0812">Transmembrane</keyword>
<dbReference type="GO" id="GO:0061617">
    <property type="term" value="C:MICOS complex"/>
    <property type="evidence" value="ECO:0007669"/>
    <property type="project" value="TreeGrafter"/>
</dbReference>
<evidence type="ECO:0000256" key="8">
    <source>
        <dbReference type="SAM" id="Coils"/>
    </source>
</evidence>
<evidence type="ECO:0000256" key="4">
    <source>
        <dbReference type="ARBA" id="ARBA00022989"/>
    </source>
</evidence>
<comment type="function">
    <text evidence="7">Component of the MICOS complex, a large protein complex of the mitochondrial inner membrane that plays crucial roles in the maintenance of crista junctions, inner membrane architecture, and formation of contact sites to the outer membrane.</text>
</comment>
<organism evidence="9">
    <name type="scientific">Ascaris suum</name>
    <name type="common">Pig roundworm</name>
    <name type="synonym">Ascaris lumbricoides</name>
    <dbReference type="NCBI Taxonomy" id="6253"/>
    <lineage>
        <taxon>Eukaryota</taxon>
        <taxon>Metazoa</taxon>
        <taxon>Ecdysozoa</taxon>
        <taxon>Nematoda</taxon>
        <taxon>Chromadorea</taxon>
        <taxon>Rhabditida</taxon>
        <taxon>Spirurina</taxon>
        <taxon>Ascaridomorpha</taxon>
        <taxon>Ascaridoidea</taxon>
        <taxon>Ascarididae</taxon>
        <taxon>Ascaris</taxon>
    </lineage>
</organism>
<name>F1KVM1_ASCSU</name>
<comment type="subunit">
    <text evidence="7">Component of the mitochondrial contact site and cristae organizing system (MICOS) complex.</text>
</comment>
<comment type="subcellular location">
    <subcellularLocation>
        <location evidence="7">Mitochondrion inner membrane</location>
        <topology evidence="7">Single-pass membrane protein</topology>
    </subcellularLocation>
</comment>
<keyword evidence="8" id="KW-0175">Coiled coil</keyword>
<proteinExistence type="evidence at transcript level"/>